<evidence type="ECO:0000313" key="1">
    <source>
        <dbReference type="EMBL" id="MTD34244.1"/>
    </source>
</evidence>
<proteinExistence type="predicted"/>
<comment type="caution">
    <text evidence="1">The sequence shown here is derived from an EMBL/GenBank/DDBJ whole genome shotgun (WGS) entry which is preliminary data.</text>
</comment>
<dbReference type="Proteomes" id="UP000446658">
    <property type="component" value="Unassembled WGS sequence"/>
</dbReference>
<protein>
    <submittedName>
        <fullName evidence="1">Uncharacterized protein</fullName>
    </submittedName>
</protein>
<organism evidence="1 2">
    <name type="scientific">Paludibacterium denitrificans</name>
    <dbReference type="NCBI Taxonomy" id="2675226"/>
    <lineage>
        <taxon>Bacteria</taxon>
        <taxon>Pseudomonadati</taxon>
        <taxon>Pseudomonadota</taxon>
        <taxon>Betaproteobacteria</taxon>
        <taxon>Neisseriales</taxon>
        <taxon>Chromobacteriaceae</taxon>
        <taxon>Paludibacterium</taxon>
    </lineage>
</organism>
<accession>A0A844GHV9</accession>
<gene>
    <name evidence="1" type="ORF">GKE73_18030</name>
</gene>
<dbReference type="AlphaFoldDB" id="A0A844GHV9"/>
<sequence length="67" mass="7179">MIADVLDMLHRGIQVERLPGQEANNLIAGCSMCPRGPFPKGAGEAMCGLELESLVATVFAQRNEPPK</sequence>
<dbReference type="EMBL" id="WLYX01000002">
    <property type="protein sequence ID" value="MTD34244.1"/>
    <property type="molecule type" value="Genomic_DNA"/>
</dbReference>
<reference evidence="1 2" key="1">
    <citation type="submission" date="2019-11" db="EMBL/GenBank/DDBJ databases">
        <title>Draft genome sequence of Paludibacterium sp. dN18-1.</title>
        <authorList>
            <person name="Im W.-T."/>
        </authorList>
    </citation>
    <scope>NUCLEOTIDE SEQUENCE [LARGE SCALE GENOMIC DNA]</scope>
    <source>
        <strain evidence="2">dN 18-1</strain>
    </source>
</reference>
<dbReference type="RefSeq" id="WP_230371694.1">
    <property type="nucleotide sequence ID" value="NZ_WLYX01000002.1"/>
</dbReference>
<keyword evidence="2" id="KW-1185">Reference proteome</keyword>
<name>A0A844GHV9_9NEIS</name>
<evidence type="ECO:0000313" key="2">
    <source>
        <dbReference type="Proteomes" id="UP000446658"/>
    </source>
</evidence>